<protein>
    <submittedName>
        <fullName evidence="1">Uncharacterized protein</fullName>
    </submittedName>
</protein>
<dbReference type="GeneID" id="24724555"/>
<evidence type="ECO:0000313" key="1">
    <source>
        <dbReference type="EMBL" id="AIX12377.1"/>
    </source>
</evidence>
<gene>
    <name evidence="1" type="ORF">CPT_Pollock18</name>
</gene>
<dbReference type="EMBL" id="KM236242">
    <property type="protein sequence ID" value="AIX12377.1"/>
    <property type="molecule type" value="Genomic_DNA"/>
</dbReference>
<sequence length="64" mass="7360">MNKELVLILKEIKRVSETSKHGCTGSKFKELFRCLNVSCGVCILNNIQNPKKYNYQIFSIPINL</sequence>
<dbReference type="KEGG" id="vg:24724555"/>
<proteinExistence type="predicted"/>
<dbReference type="RefSeq" id="YP_009152119.1">
    <property type="nucleotide sequence ID" value="NC_027381.1"/>
</dbReference>
<keyword evidence="2" id="KW-1185">Reference proteome</keyword>
<evidence type="ECO:0000313" key="2">
    <source>
        <dbReference type="Proteomes" id="UP000030324"/>
    </source>
</evidence>
<reference evidence="1 2" key="1">
    <citation type="journal article" date="2015" name="Genome Announc.">
        <title>Complete Genome Sequence of Enterotoxigenic Escherichia coli N4-Like Podophage Pollock.</title>
        <authorList>
            <person name="Patel R.S."/>
            <person name="Lessor L.E."/>
            <person name="Hernandez A.C."/>
            <person name="Kuty Everett G.F."/>
        </authorList>
    </citation>
    <scope>NUCLEOTIDE SEQUENCE [LARGE SCALE GENOMIC DNA]</scope>
</reference>
<accession>A0A0A0YRI0</accession>
<dbReference type="Proteomes" id="UP000030324">
    <property type="component" value="Segment"/>
</dbReference>
<organism evidence="1 2">
    <name type="scientific">Escherichia phage Pollock</name>
    <dbReference type="NCBI Taxonomy" id="1540097"/>
    <lineage>
        <taxon>Viruses</taxon>
        <taxon>Duplodnaviria</taxon>
        <taxon>Heunggongvirae</taxon>
        <taxon>Uroviricota</taxon>
        <taxon>Caudoviricetes</taxon>
        <taxon>Schitoviridae</taxon>
        <taxon>Humphriesvirinae</taxon>
        <taxon>Pollockvirus</taxon>
        <taxon>Pollockvirus pollock</taxon>
    </lineage>
</organism>
<name>A0A0A0YRI0_9CAUD</name>